<dbReference type="RefSeq" id="XP_037218500.1">
    <property type="nucleotide sequence ID" value="XM_037365258.1"/>
</dbReference>
<dbReference type="Pfam" id="PF09073">
    <property type="entry name" value="BUD22"/>
    <property type="match status" value="1"/>
</dbReference>
<feature type="compositionally biased region" description="Basic residues" evidence="2">
    <location>
        <begin position="280"/>
        <end position="289"/>
    </location>
</feature>
<gene>
    <name evidence="4" type="ORF">MIND_00859500</name>
</gene>
<keyword evidence="1" id="KW-0175">Coiled coil</keyword>
<dbReference type="PANTHER" id="PTHR23325:SF1">
    <property type="entry name" value="SERUM RESPONSE FACTOR-BINDING PROTEIN 1"/>
    <property type="match status" value="1"/>
</dbReference>
<accession>A0A8H6SIT5</accession>
<feature type="compositionally biased region" description="Polar residues" evidence="2">
    <location>
        <begin position="330"/>
        <end position="340"/>
    </location>
</feature>
<name>A0A8H6SIT5_9AGAR</name>
<evidence type="ECO:0000313" key="5">
    <source>
        <dbReference type="Proteomes" id="UP000636479"/>
    </source>
</evidence>
<evidence type="ECO:0000256" key="2">
    <source>
        <dbReference type="SAM" id="MobiDB-lite"/>
    </source>
</evidence>
<dbReference type="InterPro" id="IPR037393">
    <property type="entry name" value="Bud22/SRFB1"/>
</dbReference>
<evidence type="ECO:0000259" key="3">
    <source>
        <dbReference type="Pfam" id="PF09073"/>
    </source>
</evidence>
<feature type="compositionally biased region" description="Acidic residues" evidence="2">
    <location>
        <begin position="166"/>
        <end position="187"/>
    </location>
</feature>
<dbReference type="GeneID" id="59347774"/>
<reference evidence="4" key="1">
    <citation type="submission" date="2020-05" db="EMBL/GenBank/DDBJ databases">
        <title>Mycena genomes resolve the evolution of fungal bioluminescence.</title>
        <authorList>
            <person name="Tsai I.J."/>
        </authorList>
    </citation>
    <scope>NUCLEOTIDE SEQUENCE</scope>
    <source>
        <strain evidence="4">171206Taipei</strain>
    </source>
</reference>
<dbReference type="Proteomes" id="UP000636479">
    <property type="component" value="Unassembled WGS sequence"/>
</dbReference>
<feature type="domain" description="Bud22" evidence="3">
    <location>
        <begin position="26"/>
        <end position="396"/>
    </location>
</feature>
<proteinExistence type="predicted"/>
<dbReference type="EMBL" id="JACAZF010000007">
    <property type="protein sequence ID" value="KAF7299112.1"/>
    <property type="molecule type" value="Genomic_DNA"/>
</dbReference>
<dbReference type="InterPro" id="IPR015158">
    <property type="entry name" value="Bud22_dom"/>
</dbReference>
<feature type="compositionally biased region" description="Acidic residues" evidence="2">
    <location>
        <begin position="195"/>
        <end position="208"/>
    </location>
</feature>
<feature type="compositionally biased region" description="Polar residues" evidence="2">
    <location>
        <begin position="154"/>
        <end position="164"/>
    </location>
</feature>
<feature type="compositionally biased region" description="Low complexity" evidence="2">
    <location>
        <begin position="236"/>
        <end position="248"/>
    </location>
</feature>
<feature type="region of interest" description="Disordered" evidence="2">
    <location>
        <begin position="151"/>
        <end position="396"/>
    </location>
</feature>
<evidence type="ECO:0000256" key="1">
    <source>
        <dbReference type="ARBA" id="ARBA00023054"/>
    </source>
</evidence>
<keyword evidence="5" id="KW-1185">Reference proteome</keyword>
<protein>
    <recommendedName>
        <fullName evidence="3">Bud22 domain-containing protein</fullName>
    </recommendedName>
</protein>
<dbReference type="GO" id="GO:0030490">
    <property type="term" value="P:maturation of SSU-rRNA"/>
    <property type="evidence" value="ECO:0007669"/>
    <property type="project" value="TreeGrafter"/>
</dbReference>
<dbReference type="PANTHER" id="PTHR23325">
    <property type="entry name" value="SERUM RESPONSE FACTOR-BINDING"/>
    <property type="match status" value="1"/>
</dbReference>
<dbReference type="GO" id="GO:0005634">
    <property type="term" value="C:nucleus"/>
    <property type="evidence" value="ECO:0007669"/>
    <property type="project" value="TreeGrafter"/>
</dbReference>
<dbReference type="AlphaFoldDB" id="A0A8H6SIT5"/>
<evidence type="ECO:0000313" key="4">
    <source>
        <dbReference type="EMBL" id="KAF7299112.1"/>
    </source>
</evidence>
<sequence length="396" mass="43577">MDHPRGIKRKRPEVSPETKFGTKLFHTIKEVQQTAKKARSFETQRVVKKINRLKNAADDDARSNLSAELTELKAVDTPAFASATLRARLLKDSHICSNDAVRIAIESQLPISSAISRSLEAERVRNRIASNRTFAKVLGDAVSSLRAILVPPTETESQDLSKAPNNEDEQDDEQEESTERSDVEDDTDRGTESAIGEEEQEEQADDGWESGSVHSDGDSDEEDLDNAPPPSKKAKPAVSSKAKTPSAPTQSQFLPSLAVGYIPGSDSDGDDIDEIDTGRKNRRGQRARRAIWEKKYGRGANHKKKEAAEAQAKMQKKANRMMKSSRDNGRLSSKPWQKQQPPHYNHPPHHPPATVTKPAPQTPAAGLHPSWAAKRALKEKGATGIVPSQGKKIVFD</sequence>
<dbReference type="GO" id="GO:0030686">
    <property type="term" value="C:90S preribosome"/>
    <property type="evidence" value="ECO:0007669"/>
    <property type="project" value="TreeGrafter"/>
</dbReference>
<organism evidence="4 5">
    <name type="scientific">Mycena indigotica</name>
    <dbReference type="NCBI Taxonomy" id="2126181"/>
    <lineage>
        <taxon>Eukaryota</taxon>
        <taxon>Fungi</taxon>
        <taxon>Dikarya</taxon>
        <taxon>Basidiomycota</taxon>
        <taxon>Agaricomycotina</taxon>
        <taxon>Agaricomycetes</taxon>
        <taxon>Agaricomycetidae</taxon>
        <taxon>Agaricales</taxon>
        <taxon>Marasmiineae</taxon>
        <taxon>Mycenaceae</taxon>
        <taxon>Mycena</taxon>
    </lineage>
</organism>
<dbReference type="OrthoDB" id="3364872at2759"/>
<comment type="caution">
    <text evidence="4">The sequence shown here is derived from an EMBL/GenBank/DDBJ whole genome shotgun (WGS) entry which is preliminary data.</text>
</comment>